<dbReference type="AlphaFoldDB" id="E9SH75"/>
<reference evidence="1 2" key="1">
    <citation type="submission" date="2011-02" db="EMBL/GenBank/DDBJ databases">
        <authorList>
            <person name="Nelson K.E."/>
            <person name="Sutton G."/>
            <person name="Torralba M."/>
            <person name="Durkin S."/>
            <person name="Harkins D."/>
            <person name="Montgomery R."/>
            <person name="Ziemer C."/>
            <person name="Klaassens E."/>
            <person name="Ocuiv P."/>
            <person name="Morrison M."/>
        </authorList>
    </citation>
    <scope>NUCLEOTIDE SEQUENCE [LARGE SCALE GENOMIC DNA]</scope>
    <source>
        <strain evidence="1 2">8</strain>
    </source>
</reference>
<comment type="caution">
    <text evidence="1">The sequence shown here is derived from an EMBL/GenBank/DDBJ whole genome shotgun (WGS) entry which is preliminary data.</text>
</comment>
<proteinExistence type="predicted"/>
<dbReference type="STRING" id="246199.CUS_7603"/>
<dbReference type="Proteomes" id="UP000004259">
    <property type="component" value="Unassembled WGS sequence"/>
</dbReference>
<dbReference type="EMBL" id="ADKM02000130">
    <property type="protein sequence ID" value="EGC01358.1"/>
    <property type="molecule type" value="Genomic_DNA"/>
</dbReference>
<sequence>MSTKPCCCTGSVPDGKRRKSTMPTAGLMVLWGIERLMAR</sequence>
<accession>E9SH75</accession>
<organism evidence="1 2">
    <name type="scientific">Ruminococcus albus 8</name>
    <dbReference type="NCBI Taxonomy" id="246199"/>
    <lineage>
        <taxon>Bacteria</taxon>
        <taxon>Bacillati</taxon>
        <taxon>Bacillota</taxon>
        <taxon>Clostridia</taxon>
        <taxon>Eubacteriales</taxon>
        <taxon>Oscillospiraceae</taxon>
        <taxon>Ruminococcus</taxon>
    </lineage>
</organism>
<protein>
    <submittedName>
        <fullName evidence="1">Uncharacterized protein</fullName>
    </submittedName>
</protein>
<gene>
    <name evidence="1" type="ORF">CUS_7603</name>
</gene>
<keyword evidence="2" id="KW-1185">Reference proteome</keyword>
<evidence type="ECO:0000313" key="1">
    <source>
        <dbReference type="EMBL" id="EGC01358.1"/>
    </source>
</evidence>
<evidence type="ECO:0000313" key="2">
    <source>
        <dbReference type="Proteomes" id="UP000004259"/>
    </source>
</evidence>
<name>E9SH75_RUMAL</name>